<dbReference type="EMBL" id="AWXU01000006">
    <property type="protein sequence ID" value="KFN51415.1"/>
    <property type="molecule type" value="Genomic_DNA"/>
</dbReference>
<comment type="caution">
    <text evidence="10">The sequence shown here is derived from an EMBL/GenBank/DDBJ whole genome shotgun (WGS) entry which is preliminary data.</text>
</comment>
<dbReference type="InterPro" id="IPR043519">
    <property type="entry name" value="NT_sf"/>
</dbReference>
<keyword evidence="11" id="KW-1185">Reference proteome</keyword>
<dbReference type="SUPFAM" id="SSF81301">
    <property type="entry name" value="Nucleotidyltransferase"/>
    <property type="match status" value="1"/>
</dbReference>
<dbReference type="InterPro" id="IPR007685">
    <property type="entry name" value="RelA_SpoT"/>
</dbReference>
<evidence type="ECO:0000259" key="8">
    <source>
        <dbReference type="PROSITE" id="PS51671"/>
    </source>
</evidence>
<dbReference type="Proteomes" id="UP000029391">
    <property type="component" value="Unassembled WGS sequence"/>
</dbReference>
<dbReference type="InterPro" id="IPR012676">
    <property type="entry name" value="TGS-like"/>
</dbReference>
<comment type="similarity">
    <text evidence="6">Belongs to the relA/spoT family.</text>
</comment>
<dbReference type="InterPro" id="IPR045865">
    <property type="entry name" value="ACT-like_dom_sf"/>
</dbReference>
<dbReference type="eggNOG" id="COG0317">
    <property type="taxonomic scope" value="Bacteria"/>
</dbReference>
<dbReference type="CDD" id="cd05399">
    <property type="entry name" value="NT_Rel-Spo_like"/>
    <property type="match status" value="1"/>
</dbReference>
<name>A0A091C450_9GAMM</name>
<dbReference type="PROSITE" id="PS51880">
    <property type="entry name" value="TGS"/>
    <property type="match status" value="1"/>
</dbReference>
<dbReference type="AlphaFoldDB" id="A0A091C450"/>
<evidence type="ECO:0000256" key="6">
    <source>
        <dbReference type="RuleBase" id="RU003847"/>
    </source>
</evidence>
<dbReference type="Pfam" id="PF04607">
    <property type="entry name" value="RelA_SpoT"/>
    <property type="match status" value="1"/>
</dbReference>
<organism evidence="10 11">
    <name type="scientific">Arenimonas composti TR7-09 = DSM 18010</name>
    <dbReference type="NCBI Taxonomy" id="1121013"/>
    <lineage>
        <taxon>Bacteria</taxon>
        <taxon>Pseudomonadati</taxon>
        <taxon>Pseudomonadota</taxon>
        <taxon>Gammaproteobacteria</taxon>
        <taxon>Lysobacterales</taxon>
        <taxon>Lysobacteraceae</taxon>
        <taxon>Arenimonas</taxon>
    </lineage>
</organism>
<evidence type="ECO:0000256" key="4">
    <source>
        <dbReference type="ARBA" id="ARBA00032407"/>
    </source>
</evidence>
<dbReference type="NCBIfam" id="TIGR00691">
    <property type="entry name" value="spoT_relA"/>
    <property type="match status" value="1"/>
</dbReference>
<dbReference type="SUPFAM" id="SSF55021">
    <property type="entry name" value="ACT-like"/>
    <property type="match status" value="1"/>
</dbReference>
<dbReference type="InterPro" id="IPR004095">
    <property type="entry name" value="TGS"/>
</dbReference>
<feature type="domain" description="TGS" evidence="9">
    <location>
        <begin position="380"/>
        <end position="441"/>
    </location>
</feature>
<evidence type="ECO:0000313" key="11">
    <source>
        <dbReference type="Proteomes" id="UP000029391"/>
    </source>
</evidence>
<dbReference type="PROSITE" id="PS51671">
    <property type="entry name" value="ACT"/>
    <property type="match status" value="1"/>
</dbReference>
<dbReference type="InterPro" id="IPR045600">
    <property type="entry name" value="RelA/SpoT_AH_RIS"/>
</dbReference>
<accession>A0A091C450</accession>
<dbReference type="Gene3D" id="3.10.20.30">
    <property type="match status" value="1"/>
</dbReference>
<protein>
    <recommendedName>
        <fullName evidence="1">GTP pyrophosphokinase</fullName>
    </recommendedName>
    <alternativeName>
        <fullName evidence="4">(p)ppGpp synthase</fullName>
    </alternativeName>
    <alternativeName>
        <fullName evidence="3">ATP:GTP 3'-pyrophosphotransferase</fullName>
    </alternativeName>
    <alternativeName>
        <fullName evidence="5">ppGpp synthase I</fullName>
    </alternativeName>
</protein>
<feature type="domain" description="ACT" evidence="8">
    <location>
        <begin position="638"/>
        <end position="711"/>
    </location>
</feature>
<dbReference type="Pfam" id="PF13328">
    <property type="entry name" value="HD_4"/>
    <property type="match status" value="1"/>
</dbReference>
<evidence type="ECO:0000313" key="10">
    <source>
        <dbReference type="EMBL" id="KFN51415.1"/>
    </source>
</evidence>
<gene>
    <name evidence="10" type="ORF">P873_02810</name>
</gene>
<dbReference type="Pfam" id="PF02824">
    <property type="entry name" value="TGS"/>
    <property type="match status" value="1"/>
</dbReference>
<dbReference type="InterPro" id="IPR012675">
    <property type="entry name" value="Beta-grasp_dom_sf"/>
</dbReference>
<dbReference type="SUPFAM" id="SSF81271">
    <property type="entry name" value="TGS-like"/>
    <property type="match status" value="1"/>
</dbReference>
<proteinExistence type="inferred from homology"/>
<comment type="function">
    <text evidence="6">In eubacteria ppGpp (guanosine 3'-diphosphate 5'-diphosphate) is a mediator of the stringent response that coordinates a variety of cellular activities in response to changes in nutritional abundance.</text>
</comment>
<dbReference type="SUPFAM" id="SSF109604">
    <property type="entry name" value="HD-domain/PDEase-like"/>
    <property type="match status" value="1"/>
</dbReference>
<evidence type="ECO:0000259" key="9">
    <source>
        <dbReference type="PROSITE" id="PS51880"/>
    </source>
</evidence>
<dbReference type="InterPro" id="IPR033655">
    <property type="entry name" value="TGS_RelA/SpoT"/>
</dbReference>
<evidence type="ECO:0000256" key="7">
    <source>
        <dbReference type="SAM" id="MobiDB-lite"/>
    </source>
</evidence>
<evidence type="ECO:0000256" key="1">
    <source>
        <dbReference type="ARBA" id="ARBA00019852"/>
    </source>
</evidence>
<dbReference type="FunFam" id="3.10.20.30:FF:000002">
    <property type="entry name" value="GTP pyrophosphokinase (RelA/SpoT)"/>
    <property type="match status" value="1"/>
</dbReference>
<evidence type="ECO:0000256" key="2">
    <source>
        <dbReference type="ARBA" id="ARBA00025704"/>
    </source>
</evidence>
<comment type="pathway">
    <text evidence="2">Purine metabolism.</text>
</comment>
<dbReference type="Pfam" id="PF13291">
    <property type="entry name" value="ACT_4"/>
    <property type="match status" value="1"/>
</dbReference>
<dbReference type="CDD" id="cd04876">
    <property type="entry name" value="ACT_RelA-SpoT"/>
    <property type="match status" value="1"/>
</dbReference>
<dbReference type="GO" id="GO:0008728">
    <property type="term" value="F:GTP diphosphokinase activity"/>
    <property type="evidence" value="ECO:0007669"/>
    <property type="project" value="TreeGrafter"/>
</dbReference>
<dbReference type="FunFam" id="3.30.460.10:FF:000001">
    <property type="entry name" value="GTP pyrophosphokinase RelA"/>
    <property type="match status" value="1"/>
</dbReference>
<dbReference type="PANTHER" id="PTHR21262:SF31">
    <property type="entry name" value="GTP PYROPHOSPHOKINASE"/>
    <property type="match status" value="1"/>
</dbReference>
<evidence type="ECO:0000256" key="3">
    <source>
        <dbReference type="ARBA" id="ARBA00029754"/>
    </source>
</evidence>
<dbReference type="Gene3D" id="3.30.460.10">
    <property type="entry name" value="Beta Polymerase, domain 2"/>
    <property type="match status" value="1"/>
</dbReference>
<dbReference type="STRING" id="1121013.GCA_000426365_01211"/>
<dbReference type="InterPro" id="IPR002912">
    <property type="entry name" value="ACT_dom"/>
</dbReference>
<dbReference type="PANTHER" id="PTHR21262">
    <property type="entry name" value="GUANOSINE-3',5'-BIS DIPHOSPHATE 3'-PYROPHOSPHOHYDROLASE"/>
    <property type="match status" value="1"/>
</dbReference>
<dbReference type="Gene3D" id="1.10.3210.10">
    <property type="entry name" value="Hypothetical protein af1432"/>
    <property type="match status" value="1"/>
</dbReference>
<dbReference type="Pfam" id="PF19296">
    <property type="entry name" value="RelA_AH_RIS"/>
    <property type="match status" value="1"/>
</dbReference>
<dbReference type="GO" id="GO:0008893">
    <property type="term" value="F:guanosine-3',5'-bis(diphosphate) 3'-diphosphatase activity"/>
    <property type="evidence" value="ECO:0007669"/>
    <property type="project" value="TreeGrafter"/>
</dbReference>
<dbReference type="GO" id="GO:0015969">
    <property type="term" value="P:guanosine tetraphosphate metabolic process"/>
    <property type="evidence" value="ECO:0007669"/>
    <property type="project" value="InterPro"/>
</dbReference>
<dbReference type="GO" id="GO:0005886">
    <property type="term" value="C:plasma membrane"/>
    <property type="evidence" value="ECO:0007669"/>
    <property type="project" value="TreeGrafter"/>
</dbReference>
<dbReference type="GO" id="GO:0015949">
    <property type="term" value="P:nucleobase-containing small molecule interconversion"/>
    <property type="evidence" value="ECO:0007669"/>
    <property type="project" value="UniProtKB-ARBA"/>
</dbReference>
<dbReference type="GO" id="GO:0042594">
    <property type="term" value="P:response to starvation"/>
    <property type="evidence" value="ECO:0007669"/>
    <property type="project" value="TreeGrafter"/>
</dbReference>
<feature type="region of interest" description="Disordered" evidence="7">
    <location>
        <begin position="531"/>
        <end position="565"/>
    </location>
</feature>
<dbReference type="Gene3D" id="3.30.70.260">
    <property type="match status" value="1"/>
</dbReference>
<dbReference type="CDD" id="cd01668">
    <property type="entry name" value="TGS_RSH"/>
    <property type="match status" value="1"/>
</dbReference>
<evidence type="ECO:0000256" key="5">
    <source>
        <dbReference type="ARBA" id="ARBA00033308"/>
    </source>
</evidence>
<dbReference type="InterPro" id="IPR004811">
    <property type="entry name" value="RelA/Spo_fam"/>
</dbReference>
<sequence length="711" mass="78172">MNTIPTSPPRLSDWLAGEAPDTTPLPLLRELAAGLPPCAEEAFAVRVLATLAPLRADAEVIAAASLHLWPALRAALPAGALDAVPRVPALLDGLAAARQVHALHHQRQGRGSAEGLRRLLLALVRDLRAVLVLLAEQLVLLRDAAALPADERLALAELTADIHAPLANRLGIWQLKWELEDLAFRWREPETYARIARLLDEKRGDRERFIEDARRRIGRALSEAGIAAEVTGRAKHIYSIWKKMQRKGVPFSELYDIRAVRVLVDDIPACYAALGVVHQLWPSVPSEFDDYIAHPKGNDYRSLHTALVGPGGRVLEVQIRTREMHEHAELGVAAHWRYKEGGGGDAAFERKVAWMRQLLEQRGDDDDALLEGFSTEIVEDRVYVLTPRGEVIDLRRGATVLDFAYAIHTEVGHRCRGAKVNGRIVPLDHQPQTGDRIEILTGKHAEPRRDWLQAGSGFLVTSRARDKVRAWFHRIDRERNLQAGREILEKELRRMGLMQADLAPVLAKFRLPGLDDLHLALALGDLGPSQVSRSLHDHAQAQKAEAAPAPAPPAPRRPAGAPAKTPFTVEGVGNLLSQIARCCQPVPGDPIVGYLTRGRGVSIHRAGCAAVQRLLGEHPDRALPVEWGRRGAASYEVDVVIRAFDRKWLLKDVTNAVAQLAVNILAVDSRVADDGIATLRFRVRVADYGQLSDLLGRLAAIPGVREASRSG</sequence>
<dbReference type="SMART" id="SM00954">
    <property type="entry name" value="RelA_SpoT"/>
    <property type="match status" value="1"/>
</dbReference>
<reference evidence="10 11" key="1">
    <citation type="submission" date="2013-09" db="EMBL/GenBank/DDBJ databases">
        <title>Genome sequencing of Arenimonas composti.</title>
        <authorList>
            <person name="Chen F."/>
            <person name="Wang G."/>
        </authorList>
    </citation>
    <scope>NUCLEOTIDE SEQUENCE [LARGE SCALE GENOMIC DNA]</scope>
    <source>
        <strain evidence="10 11">TR7-09</strain>
    </source>
</reference>